<dbReference type="NCBIfam" id="TIGR03915">
    <property type="entry name" value="SAM_7_link_chp"/>
    <property type="match status" value="1"/>
</dbReference>
<dbReference type="AlphaFoldDB" id="A0A8J2ZHF8"/>
<name>A0A8J2ZHF8_9RHOB</name>
<dbReference type="SUPFAM" id="SSF52141">
    <property type="entry name" value="Uracil-DNA glycosylase-like"/>
    <property type="match status" value="1"/>
</dbReference>
<dbReference type="InterPro" id="IPR023875">
    <property type="entry name" value="DNA_repair_put"/>
</dbReference>
<dbReference type="RefSeq" id="WP_188788919.1">
    <property type="nucleotide sequence ID" value="NZ_BMJV01000001.1"/>
</dbReference>
<dbReference type="NCBIfam" id="TIGR03914">
    <property type="entry name" value="UDG_fam_dom"/>
    <property type="match status" value="1"/>
</dbReference>
<protein>
    <recommendedName>
        <fullName evidence="2">Type-4 uracil-DNA glycosylase</fullName>
    </recommendedName>
</protein>
<dbReference type="InterPro" id="IPR025404">
    <property type="entry name" value="DUF4130"/>
</dbReference>
<keyword evidence="12" id="KW-1185">Reference proteome</keyword>
<reference evidence="11" key="1">
    <citation type="journal article" date="2014" name="Int. J. Syst. Evol. Microbiol.">
        <title>Complete genome sequence of Corynebacterium casei LMG S-19264T (=DSM 44701T), isolated from a smear-ripened cheese.</title>
        <authorList>
            <consortium name="US DOE Joint Genome Institute (JGI-PGF)"/>
            <person name="Walter F."/>
            <person name="Albersmeier A."/>
            <person name="Kalinowski J."/>
            <person name="Ruckert C."/>
        </authorList>
    </citation>
    <scope>NUCLEOTIDE SEQUENCE</scope>
    <source>
        <strain evidence="11">CGMCC 1.15762</strain>
    </source>
</reference>
<dbReference type="InterPro" id="IPR051536">
    <property type="entry name" value="UDG_Type-4/5"/>
</dbReference>
<comment type="similarity">
    <text evidence="1">Belongs to the uracil-DNA glycosylase (UDG) superfamily. Type 4 (UDGa) family.</text>
</comment>
<evidence type="ECO:0000313" key="11">
    <source>
        <dbReference type="EMBL" id="GGG64075.1"/>
    </source>
</evidence>
<keyword evidence="7" id="KW-0408">Iron</keyword>
<dbReference type="Gene3D" id="3.40.470.10">
    <property type="entry name" value="Uracil-DNA glycosylase-like domain"/>
    <property type="match status" value="1"/>
</dbReference>
<evidence type="ECO:0000256" key="1">
    <source>
        <dbReference type="ARBA" id="ARBA00006521"/>
    </source>
</evidence>
<dbReference type="GO" id="GO:0051539">
    <property type="term" value="F:4 iron, 4 sulfur cluster binding"/>
    <property type="evidence" value="ECO:0007669"/>
    <property type="project" value="UniProtKB-KW"/>
</dbReference>
<dbReference type="InterPro" id="IPR036895">
    <property type="entry name" value="Uracil-DNA_glycosylase-like_sf"/>
</dbReference>
<keyword evidence="3" id="KW-0004">4Fe-4S</keyword>
<evidence type="ECO:0000256" key="4">
    <source>
        <dbReference type="ARBA" id="ARBA00022723"/>
    </source>
</evidence>
<reference evidence="11" key="2">
    <citation type="submission" date="2020-09" db="EMBL/GenBank/DDBJ databases">
        <authorList>
            <person name="Sun Q."/>
            <person name="Zhou Y."/>
        </authorList>
    </citation>
    <scope>NUCLEOTIDE SEQUENCE</scope>
    <source>
        <strain evidence="11">CGMCC 1.15762</strain>
    </source>
</reference>
<dbReference type="GO" id="GO:0046872">
    <property type="term" value="F:metal ion binding"/>
    <property type="evidence" value="ECO:0007669"/>
    <property type="project" value="UniProtKB-KW"/>
</dbReference>
<dbReference type="PANTHER" id="PTHR33693:SF9">
    <property type="entry name" value="TYPE-4 URACIL-DNA GLYCOSYLASE"/>
    <property type="match status" value="1"/>
</dbReference>
<gene>
    <name evidence="11" type="ORF">GCM10011415_08220</name>
</gene>
<dbReference type="Pfam" id="PF03167">
    <property type="entry name" value="UDG"/>
    <property type="match status" value="1"/>
</dbReference>
<evidence type="ECO:0000256" key="6">
    <source>
        <dbReference type="ARBA" id="ARBA00022801"/>
    </source>
</evidence>
<dbReference type="InterPro" id="IPR005122">
    <property type="entry name" value="Uracil-DNA_glycosylase-like"/>
</dbReference>
<keyword evidence="8" id="KW-0411">Iron-sulfur</keyword>
<dbReference type="SMART" id="SM00987">
    <property type="entry name" value="UreE_C"/>
    <property type="match status" value="1"/>
</dbReference>
<keyword evidence="4" id="KW-0479">Metal-binding</keyword>
<evidence type="ECO:0000259" key="10">
    <source>
        <dbReference type="SMART" id="SM00986"/>
    </source>
</evidence>
<evidence type="ECO:0000256" key="9">
    <source>
        <dbReference type="ARBA" id="ARBA00023204"/>
    </source>
</evidence>
<dbReference type="GO" id="GO:0006281">
    <property type="term" value="P:DNA repair"/>
    <property type="evidence" value="ECO:0007669"/>
    <property type="project" value="UniProtKB-KW"/>
</dbReference>
<feature type="domain" description="Uracil-DNA glycosylase-like" evidence="10">
    <location>
        <begin position="310"/>
        <end position="469"/>
    </location>
</feature>
<proteinExistence type="inferred from homology"/>
<dbReference type="GO" id="GO:0097506">
    <property type="term" value="F:deaminated base DNA N-glycosylase activity"/>
    <property type="evidence" value="ECO:0007669"/>
    <property type="project" value="UniProtKB-ARBA"/>
</dbReference>
<evidence type="ECO:0000313" key="12">
    <source>
        <dbReference type="Proteomes" id="UP000617145"/>
    </source>
</evidence>
<keyword evidence="9" id="KW-0234">DNA repair</keyword>
<sequence>MRSVVLPKIGTWEAFRDAARGLLAAGLPPEEVLWHHGEVGADLFAEGAPPPTAAPVTVPRTYVDLVRKVIWHRDPERFARAYGLLWALQGNRTLLRDRGDARVDRLERMAKEVSRDRHKMTAFLRFREIGAKDAPRRSFAAWFEPSHFILEPVSPFFTNRFGDMDWAIFTPDLSARFEGGTLSLHPPEPRPDLPQDGAEDLWRTYFRNIFNPARLKPQAMQSEMPRKYWKNLPEASLIPGLIAGAQAHAQAMAEAAPTLPPRRAAPITTRLQKARADVPLPEADSPEALAAELAACRRCPLWCNATQAVAGEGPREARLMIVGEQPGDQEDLAGRPFVGPAGQLFDKVSARAGLGREQAWVTNAVKHFKFTPRGKRRLHQRPNGGEISHCRWWLEREIDLVKPDLIVAMGATALESLTGDGRAVASRRGRVEQTYSGILVVVTTHPSYLLRLPQEARPDAEQLFESDLATAAALLRGEGALPPPAVGGLPRDI</sequence>
<accession>A0A8J2ZHF8</accession>
<dbReference type="EMBL" id="BMJV01000001">
    <property type="protein sequence ID" value="GGG64075.1"/>
    <property type="molecule type" value="Genomic_DNA"/>
</dbReference>
<dbReference type="InterPro" id="IPR005273">
    <property type="entry name" value="Ura-DNA_glyco_family4"/>
</dbReference>
<evidence type="ECO:0000256" key="3">
    <source>
        <dbReference type="ARBA" id="ARBA00022485"/>
    </source>
</evidence>
<keyword evidence="5" id="KW-0227">DNA damage</keyword>
<evidence type="ECO:0000256" key="7">
    <source>
        <dbReference type="ARBA" id="ARBA00023004"/>
    </source>
</evidence>
<dbReference type="NCBIfam" id="TIGR00758">
    <property type="entry name" value="UDG_fam4"/>
    <property type="match status" value="1"/>
</dbReference>
<comment type="caution">
    <text evidence="11">The sequence shown here is derived from an EMBL/GenBank/DDBJ whole genome shotgun (WGS) entry which is preliminary data.</text>
</comment>
<evidence type="ECO:0000256" key="2">
    <source>
        <dbReference type="ARBA" id="ARBA00019403"/>
    </source>
</evidence>
<dbReference type="SMART" id="SM00986">
    <property type="entry name" value="UDG"/>
    <property type="match status" value="1"/>
</dbReference>
<evidence type="ECO:0000256" key="8">
    <source>
        <dbReference type="ARBA" id="ARBA00023014"/>
    </source>
</evidence>
<dbReference type="PANTHER" id="PTHR33693">
    <property type="entry name" value="TYPE-5 URACIL-DNA GLYCOSYLASE"/>
    <property type="match status" value="1"/>
</dbReference>
<dbReference type="Proteomes" id="UP000617145">
    <property type="component" value="Unassembled WGS sequence"/>
</dbReference>
<organism evidence="11 12">
    <name type="scientific">Salipiger pallidus</name>
    <dbReference type="NCBI Taxonomy" id="1775170"/>
    <lineage>
        <taxon>Bacteria</taxon>
        <taxon>Pseudomonadati</taxon>
        <taxon>Pseudomonadota</taxon>
        <taxon>Alphaproteobacteria</taxon>
        <taxon>Rhodobacterales</taxon>
        <taxon>Roseobacteraceae</taxon>
        <taxon>Salipiger</taxon>
    </lineage>
</organism>
<dbReference type="Pfam" id="PF13566">
    <property type="entry name" value="DUF4130"/>
    <property type="match status" value="1"/>
</dbReference>
<dbReference type="CDD" id="cd10030">
    <property type="entry name" value="UDG-F4_TTUDGA_SPO1dp_like"/>
    <property type="match status" value="1"/>
</dbReference>
<keyword evidence="6" id="KW-0378">Hydrolase</keyword>
<evidence type="ECO:0000256" key="5">
    <source>
        <dbReference type="ARBA" id="ARBA00022763"/>
    </source>
</evidence>